<comment type="function">
    <text evidence="9">Catalyzes the condensation of iminoaspartate with dihydroxyacetone phosphate to form quinolinate.</text>
</comment>
<comment type="cofactor">
    <cofactor evidence="9">
        <name>[4Fe-4S] cluster</name>
        <dbReference type="ChEBI" id="CHEBI:49883"/>
    </cofactor>
    <text evidence="9">Binds 1 [4Fe-4S] cluster per subunit.</text>
</comment>
<feature type="binding site" evidence="9">
    <location>
        <begin position="156"/>
        <end position="158"/>
    </location>
    <ligand>
        <name>iminosuccinate</name>
        <dbReference type="ChEBI" id="CHEBI:77875"/>
    </ligand>
</feature>
<dbReference type="AlphaFoldDB" id="A0A1W2DPI8"/>
<dbReference type="SUPFAM" id="SSF142754">
    <property type="entry name" value="NadA-like"/>
    <property type="match status" value="1"/>
</dbReference>
<organism evidence="10 11">
    <name type="scientific">Primorskyibacter flagellatus</name>
    <dbReference type="NCBI Taxonomy" id="1387277"/>
    <lineage>
        <taxon>Bacteria</taxon>
        <taxon>Pseudomonadati</taxon>
        <taxon>Pseudomonadota</taxon>
        <taxon>Alphaproteobacteria</taxon>
        <taxon>Rhodobacterales</taxon>
        <taxon>Roseobacteraceae</taxon>
        <taxon>Primorskyibacter</taxon>
    </lineage>
</organism>
<evidence type="ECO:0000256" key="9">
    <source>
        <dbReference type="HAMAP-Rule" id="MF_00568"/>
    </source>
</evidence>
<keyword evidence="7 9" id="KW-0408">Iron</keyword>
<dbReference type="PANTHER" id="PTHR30573">
    <property type="entry name" value="QUINOLINATE SYNTHETASE A"/>
    <property type="match status" value="1"/>
</dbReference>
<dbReference type="PANTHER" id="PTHR30573:SF0">
    <property type="entry name" value="QUINOLINATE SYNTHASE, CHLOROPLASTIC"/>
    <property type="match status" value="1"/>
</dbReference>
<dbReference type="GO" id="GO:0005829">
    <property type="term" value="C:cytosol"/>
    <property type="evidence" value="ECO:0007669"/>
    <property type="project" value="TreeGrafter"/>
</dbReference>
<keyword evidence="11" id="KW-1185">Reference proteome</keyword>
<feature type="binding site" evidence="9">
    <location>
        <begin position="242"/>
        <end position="244"/>
    </location>
    <ligand>
        <name>iminosuccinate</name>
        <dbReference type="ChEBI" id="CHEBI:77875"/>
    </ligand>
</feature>
<keyword evidence="5 9" id="KW-0808">Transferase</keyword>
<keyword evidence="9" id="KW-0963">Cytoplasm</keyword>
<dbReference type="EC" id="2.5.1.72" evidence="2 9"/>
<dbReference type="NCBIfam" id="NF006878">
    <property type="entry name" value="PRK09375.1-2"/>
    <property type="match status" value="1"/>
</dbReference>
<feature type="binding site" evidence="9">
    <location>
        <position position="130"/>
    </location>
    <ligand>
        <name>[4Fe-4S] cluster</name>
        <dbReference type="ChEBI" id="CHEBI:49883"/>
    </ligand>
</feature>
<keyword evidence="6 9" id="KW-0479">Metal-binding</keyword>
<feature type="binding site" evidence="9">
    <location>
        <position position="173"/>
    </location>
    <ligand>
        <name>iminosuccinate</name>
        <dbReference type="ChEBI" id="CHEBI:77875"/>
    </ligand>
</feature>
<comment type="catalytic activity">
    <reaction evidence="9">
        <text>iminosuccinate + dihydroxyacetone phosphate = quinolinate + phosphate + 2 H2O + H(+)</text>
        <dbReference type="Rhea" id="RHEA:25888"/>
        <dbReference type="ChEBI" id="CHEBI:15377"/>
        <dbReference type="ChEBI" id="CHEBI:15378"/>
        <dbReference type="ChEBI" id="CHEBI:29959"/>
        <dbReference type="ChEBI" id="CHEBI:43474"/>
        <dbReference type="ChEBI" id="CHEBI:57642"/>
        <dbReference type="ChEBI" id="CHEBI:77875"/>
        <dbReference type="EC" id="2.5.1.72"/>
    </reaction>
</comment>
<dbReference type="Pfam" id="PF02445">
    <property type="entry name" value="NadA"/>
    <property type="match status" value="1"/>
</dbReference>
<dbReference type="NCBIfam" id="NF006879">
    <property type="entry name" value="PRK09375.1-4"/>
    <property type="match status" value="1"/>
</dbReference>
<evidence type="ECO:0000256" key="3">
    <source>
        <dbReference type="ARBA" id="ARBA00022485"/>
    </source>
</evidence>
<evidence type="ECO:0000313" key="10">
    <source>
        <dbReference type="EMBL" id="SMC98968.1"/>
    </source>
</evidence>
<dbReference type="InterPro" id="IPR003473">
    <property type="entry name" value="NadA"/>
</dbReference>
<comment type="similarity">
    <text evidence="9">Belongs to the quinolinate synthase family. Type 2 subfamily.</text>
</comment>
<dbReference type="GO" id="GO:0046872">
    <property type="term" value="F:metal ion binding"/>
    <property type="evidence" value="ECO:0007669"/>
    <property type="project" value="UniProtKB-KW"/>
</dbReference>
<comment type="subcellular location">
    <subcellularLocation>
        <location evidence="9">Cytoplasm</location>
    </subcellularLocation>
</comment>
<dbReference type="Proteomes" id="UP000192330">
    <property type="component" value="Unassembled WGS sequence"/>
</dbReference>
<dbReference type="NCBIfam" id="TIGR00550">
    <property type="entry name" value="nadA"/>
    <property type="match status" value="1"/>
</dbReference>
<evidence type="ECO:0000256" key="2">
    <source>
        <dbReference type="ARBA" id="ARBA00012669"/>
    </source>
</evidence>
<feature type="binding site" evidence="9">
    <location>
        <position position="85"/>
    </location>
    <ligand>
        <name>iminosuccinate</name>
        <dbReference type="ChEBI" id="CHEBI:77875"/>
    </ligand>
</feature>
<keyword evidence="8 9" id="KW-0411">Iron-sulfur</keyword>
<gene>
    <name evidence="9" type="primary">nadA</name>
    <name evidence="10" type="ORF">SAMN06295998_11625</name>
</gene>
<evidence type="ECO:0000256" key="8">
    <source>
        <dbReference type="ARBA" id="ARBA00023014"/>
    </source>
</evidence>
<dbReference type="RefSeq" id="WP_084353866.1">
    <property type="nucleotide sequence ID" value="NZ_FWYD01000016.1"/>
</dbReference>
<feature type="binding site" evidence="9">
    <location>
        <position position="259"/>
    </location>
    <ligand>
        <name>iminosuccinate</name>
        <dbReference type="ChEBI" id="CHEBI:77875"/>
    </ligand>
</feature>
<proteinExistence type="inferred from homology"/>
<reference evidence="10 11" key="1">
    <citation type="submission" date="2017-04" db="EMBL/GenBank/DDBJ databases">
        <authorList>
            <person name="Afonso C.L."/>
            <person name="Miller P.J."/>
            <person name="Scott M.A."/>
            <person name="Spackman E."/>
            <person name="Goraichik I."/>
            <person name="Dimitrov K.M."/>
            <person name="Suarez D.L."/>
            <person name="Swayne D.E."/>
        </authorList>
    </citation>
    <scope>NUCLEOTIDE SEQUENCE [LARGE SCALE GENOMIC DNA]</scope>
    <source>
        <strain evidence="10 11">CGMCC 1.12644</strain>
    </source>
</reference>
<dbReference type="InterPro" id="IPR023066">
    <property type="entry name" value="Quinolinate_synth_type2"/>
</dbReference>
<dbReference type="HAMAP" id="MF_00568">
    <property type="entry name" value="NadA_type2"/>
    <property type="match status" value="1"/>
</dbReference>
<evidence type="ECO:0000256" key="6">
    <source>
        <dbReference type="ARBA" id="ARBA00022723"/>
    </source>
</evidence>
<dbReference type="OrthoDB" id="9801204at2"/>
<accession>A0A1W2DPI8</accession>
<dbReference type="EMBL" id="FWYD01000016">
    <property type="protein sequence ID" value="SMC98968.1"/>
    <property type="molecule type" value="Genomic_DNA"/>
</dbReference>
<sequence length="350" mass="38063">MLDQIALRAELADHYDLAPSPDLAAEMSGIYARMERVMSPPDWAIFAPYVAAIRKLKAERNAVILAHNYMTPEIYHGIADVVGDSLQLAIEATKVEADVIVQCGVHFMAETSKILNPAKTVLIPDMAAGCSLAESITAAGIAEMRAKYPGAPVVTYVNTTAEVKAASDICCTSSNAVQIVRAMESDTVIMTPDKYLAQNIASQVPEKQIVWWEGSCIVHEQYTAKDLREFRDWNPGTRIIAHPECPPDVVAEADFSGSTSGIIDYVTTERPEKAMLVTECSMASNISDALPDVDFVGPCNMCPYMKKITLEKVLWSLHTMEGAVEVDPAVAAKARVAVQRMIDLSARLNG</sequence>
<comment type="pathway">
    <text evidence="1 9">Cofactor biosynthesis; NAD(+) biosynthesis; quinolinate from iminoaspartate: step 1/1.</text>
</comment>
<dbReference type="GO" id="GO:0034628">
    <property type="term" value="P:'de novo' NAD+ biosynthetic process from L-aspartate"/>
    <property type="evidence" value="ECO:0007669"/>
    <property type="project" value="TreeGrafter"/>
</dbReference>
<dbReference type="GO" id="GO:0051539">
    <property type="term" value="F:4 iron, 4 sulfur cluster binding"/>
    <property type="evidence" value="ECO:0007669"/>
    <property type="project" value="UniProtKB-KW"/>
</dbReference>
<keyword evidence="4 9" id="KW-0662">Pyridine nucleotide biosynthesis</keyword>
<evidence type="ECO:0000313" key="11">
    <source>
        <dbReference type="Proteomes" id="UP000192330"/>
    </source>
</evidence>
<evidence type="ECO:0000256" key="4">
    <source>
        <dbReference type="ARBA" id="ARBA00022642"/>
    </source>
</evidence>
<evidence type="ECO:0000256" key="7">
    <source>
        <dbReference type="ARBA" id="ARBA00023004"/>
    </source>
</evidence>
<keyword evidence="3 9" id="KW-0004">4Fe-4S</keyword>
<name>A0A1W2DPI8_9RHOB</name>
<protein>
    <recommendedName>
        <fullName evidence="2 9">Quinolinate synthase</fullName>
        <ecNumber evidence="2 9">2.5.1.72</ecNumber>
    </recommendedName>
</protein>
<dbReference type="UniPathway" id="UPA00253">
    <property type="reaction ID" value="UER00327"/>
</dbReference>
<evidence type="ECO:0000256" key="5">
    <source>
        <dbReference type="ARBA" id="ARBA00022679"/>
    </source>
</evidence>
<evidence type="ECO:0000256" key="1">
    <source>
        <dbReference type="ARBA" id="ARBA00005065"/>
    </source>
</evidence>
<feature type="binding site" evidence="9">
    <location>
        <position position="216"/>
    </location>
    <ligand>
        <name>[4Fe-4S] cluster</name>
        <dbReference type="ChEBI" id="CHEBI:49883"/>
    </ligand>
</feature>
<dbReference type="GO" id="GO:0008987">
    <property type="term" value="F:quinolinate synthetase A activity"/>
    <property type="evidence" value="ECO:0007669"/>
    <property type="project" value="UniProtKB-UniRule"/>
</dbReference>
<feature type="binding site" evidence="9">
    <location>
        <position position="302"/>
    </location>
    <ligand>
        <name>[4Fe-4S] cluster</name>
        <dbReference type="ChEBI" id="CHEBI:49883"/>
    </ligand>
</feature>
<dbReference type="InterPro" id="IPR036094">
    <property type="entry name" value="NadA_sf"/>
</dbReference>
<dbReference type="Gene3D" id="3.40.50.10800">
    <property type="entry name" value="NadA-like"/>
    <property type="match status" value="3"/>
</dbReference>
<feature type="binding site" evidence="9">
    <location>
        <position position="67"/>
    </location>
    <ligand>
        <name>iminosuccinate</name>
        <dbReference type="ChEBI" id="CHEBI:77875"/>
    </ligand>
</feature>
<dbReference type="STRING" id="1387277.SAMN06295998_11625"/>